<evidence type="ECO:0000313" key="7">
    <source>
        <dbReference type="Proteomes" id="UP000641932"/>
    </source>
</evidence>
<dbReference type="SUPFAM" id="SSF48613">
    <property type="entry name" value="Heme oxygenase-like"/>
    <property type="match status" value="1"/>
</dbReference>
<protein>
    <submittedName>
        <fullName evidence="6">Heme oxygenase</fullName>
    </submittedName>
</protein>
<dbReference type="InterPro" id="IPR016053">
    <property type="entry name" value="Haem_Oase-like"/>
</dbReference>
<keyword evidence="1 4" id="KW-0349">Heme</keyword>
<evidence type="ECO:0000256" key="3">
    <source>
        <dbReference type="ARBA" id="ARBA00023004"/>
    </source>
</evidence>
<dbReference type="GO" id="GO:0004392">
    <property type="term" value="F:heme oxygenase (decyclizing) activity"/>
    <property type="evidence" value="ECO:0007669"/>
    <property type="project" value="InterPro"/>
</dbReference>
<name>A0A917ZB56_9ACTN</name>
<evidence type="ECO:0000256" key="2">
    <source>
        <dbReference type="ARBA" id="ARBA00022723"/>
    </source>
</evidence>
<dbReference type="PANTHER" id="PTHR10720">
    <property type="entry name" value="HEME OXYGENASE"/>
    <property type="match status" value="1"/>
</dbReference>
<keyword evidence="7" id="KW-1185">Reference proteome</keyword>
<dbReference type="RefSeq" id="WP_189129426.1">
    <property type="nucleotide sequence ID" value="NZ_BMMS01000001.1"/>
</dbReference>
<dbReference type="GO" id="GO:0042167">
    <property type="term" value="P:heme catabolic process"/>
    <property type="evidence" value="ECO:0007669"/>
    <property type="project" value="TreeGrafter"/>
</dbReference>
<keyword evidence="3 5" id="KW-0408">Iron</keyword>
<feature type="binding site" evidence="4">
    <location>
        <position position="126"/>
    </location>
    <ligand>
        <name>heme b</name>
        <dbReference type="ChEBI" id="CHEBI:60344"/>
    </ligand>
</feature>
<feature type="binding site" evidence="4">
    <location>
        <position position="175"/>
    </location>
    <ligand>
        <name>heme b</name>
        <dbReference type="ChEBI" id="CHEBI:60344"/>
    </ligand>
</feature>
<dbReference type="InterPro" id="IPR016084">
    <property type="entry name" value="Haem_Oase-like_multi-hlx"/>
</dbReference>
<accession>A0A917ZB56</accession>
<feature type="binding site" evidence="4">
    <location>
        <position position="11"/>
    </location>
    <ligand>
        <name>heme b</name>
        <dbReference type="ChEBI" id="CHEBI:60344"/>
    </ligand>
</feature>
<dbReference type="EMBL" id="BMMS01000001">
    <property type="protein sequence ID" value="GGO80075.1"/>
    <property type="molecule type" value="Genomic_DNA"/>
</dbReference>
<dbReference type="GO" id="GO:0006979">
    <property type="term" value="P:response to oxidative stress"/>
    <property type="evidence" value="ECO:0007669"/>
    <property type="project" value="TreeGrafter"/>
</dbReference>
<dbReference type="PANTHER" id="PTHR10720:SF0">
    <property type="entry name" value="HEME OXYGENASE"/>
    <property type="match status" value="1"/>
</dbReference>
<evidence type="ECO:0000313" key="6">
    <source>
        <dbReference type="EMBL" id="GGO80075.1"/>
    </source>
</evidence>
<sequence>MEPTPFSTAIRTASQGSHAATNHSPFMSHLLDGRLGLDAFTRMTEQLWFVYEALEGSAQRLEDDPVAGPFLKPELMRAAELAKDLAHLSGPGWRRRLEPLPVTAVYAARIREVAEEWPAGYVAHHYTRYLGDLSGGQIIRSIAERRWGLDHRGDGVRFYVFTSIPNPAEFKREYRALLDGLPVDEVEKQRVIEECRRAFGFNRGILEALDGQFPLSA</sequence>
<evidence type="ECO:0000256" key="1">
    <source>
        <dbReference type="ARBA" id="ARBA00022617"/>
    </source>
</evidence>
<dbReference type="CDD" id="cd19165">
    <property type="entry name" value="HemeO"/>
    <property type="match status" value="1"/>
</dbReference>
<reference evidence="6" key="1">
    <citation type="journal article" date="2014" name="Int. J. Syst. Evol. Microbiol.">
        <title>Complete genome sequence of Corynebacterium casei LMG S-19264T (=DSM 44701T), isolated from a smear-ripened cheese.</title>
        <authorList>
            <consortium name="US DOE Joint Genome Institute (JGI-PGF)"/>
            <person name="Walter F."/>
            <person name="Albersmeier A."/>
            <person name="Kalinowski J."/>
            <person name="Ruckert C."/>
        </authorList>
    </citation>
    <scope>NUCLEOTIDE SEQUENCE</scope>
    <source>
        <strain evidence="6">CGMCC 4.7201</strain>
    </source>
</reference>
<dbReference type="Gene3D" id="1.20.910.10">
    <property type="entry name" value="Heme oxygenase-like"/>
    <property type="match status" value="1"/>
</dbReference>
<dbReference type="GO" id="GO:0046872">
    <property type="term" value="F:metal ion binding"/>
    <property type="evidence" value="ECO:0007669"/>
    <property type="project" value="UniProtKB-KW"/>
</dbReference>
<dbReference type="Proteomes" id="UP000641932">
    <property type="component" value="Unassembled WGS sequence"/>
</dbReference>
<evidence type="ECO:0000256" key="4">
    <source>
        <dbReference type="PIRSR" id="PIRSR000343-1"/>
    </source>
</evidence>
<keyword evidence="2 5" id="KW-0479">Metal-binding</keyword>
<dbReference type="Pfam" id="PF01126">
    <property type="entry name" value="Heme_oxygenase"/>
    <property type="match status" value="1"/>
</dbReference>
<reference evidence="6" key="2">
    <citation type="submission" date="2020-09" db="EMBL/GenBank/DDBJ databases">
        <authorList>
            <person name="Sun Q."/>
            <person name="Zhou Y."/>
        </authorList>
    </citation>
    <scope>NUCLEOTIDE SEQUENCE</scope>
    <source>
        <strain evidence="6">CGMCC 4.7201</strain>
    </source>
</reference>
<dbReference type="InterPro" id="IPR002051">
    <property type="entry name" value="Haem_Oase"/>
</dbReference>
<dbReference type="PRINTS" id="PR00088">
    <property type="entry name" value="HAEMOXYGNASE"/>
</dbReference>
<organism evidence="6 7">
    <name type="scientific">Wenjunlia tyrosinilytica</name>
    <dbReference type="NCBI Taxonomy" id="1544741"/>
    <lineage>
        <taxon>Bacteria</taxon>
        <taxon>Bacillati</taxon>
        <taxon>Actinomycetota</taxon>
        <taxon>Actinomycetes</taxon>
        <taxon>Kitasatosporales</taxon>
        <taxon>Streptomycetaceae</taxon>
        <taxon>Wenjunlia</taxon>
    </lineage>
</organism>
<dbReference type="GO" id="GO:0020037">
    <property type="term" value="F:heme binding"/>
    <property type="evidence" value="ECO:0007669"/>
    <property type="project" value="TreeGrafter"/>
</dbReference>
<feature type="binding site" description="axial binding residue" evidence="5">
    <location>
        <position position="18"/>
    </location>
    <ligand>
        <name>heme b</name>
        <dbReference type="ChEBI" id="CHEBI:60344"/>
    </ligand>
    <ligandPart>
        <name>Fe</name>
        <dbReference type="ChEBI" id="CHEBI:18248"/>
    </ligandPart>
</feature>
<dbReference type="PIRSF" id="PIRSF000343">
    <property type="entry name" value="Haem_Oase"/>
    <property type="match status" value="1"/>
</dbReference>
<proteinExistence type="predicted"/>
<gene>
    <name evidence="6" type="ORF">GCM10012280_01080</name>
</gene>
<dbReference type="GO" id="GO:0006788">
    <property type="term" value="P:heme oxidation"/>
    <property type="evidence" value="ECO:0007669"/>
    <property type="project" value="InterPro"/>
</dbReference>
<comment type="caution">
    <text evidence="6">The sequence shown here is derived from an EMBL/GenBank/DDBJ whole genome shotgun (WGS) entry which is preliminary data.</text>
</comment>
<dbReference type="AlphaFoldDB" id="A0A917ZB56"/>
<evidence type="ECO:0000256" key="5">
    <source>
        <dbReference type="PIRSR" id="PIRSR000343-2"/>
    </source>
</evidence>